<gene>
    <name evidence="1" type="ORF">NPIL_504931</name>
</gene>
<name>A0A8X6R245_NEPPI</name>
<organism evidence="1 2">
    <name type="scientific">Nephila pilipes</name>
    <name type="common">Giant wood spider</name>
    <name type="synonym">Nephila maculata</name>
    <dbReference type="NCBI Taxonomy" id="299642"/>
    <lineage>
        <taxon>Eukaryota</taxon>
        <taxon>Metazoa</taxon>
        <taxon>Ecdysozoa</taxon>
        <taxon>Arthropoda</taxon>
        <taxon>Chelicerata</taxon>
        <taxon>Arachnida</taxon>
        <taxon>Araneae</taxon>
        <taxon>Araneomorphae</taxon>
        <taxon>Entelegynae</taxon>
        <taxon>Araneoidea</taxon>
        <taxon>Nephilidae</taxon>
        <taxon>Nephila</taxon>
    </lineage>
</organism>
<evidence type="ECO:0000313" key="1">
    <source>
        <dbReference type="EMBL" id="GFU54963.1"/>
    </source>
</evidence>
<accession>A0A8X6R245</accession>
<sequence>MTIDRLKSDNVLVEDTSVENNQRTPKNILPFLSFNDISDQHVVEVSVDSSCAVVYSYTEALEGTLY</sequence>
<dbReference type="Proteomes" id="UP000887013">
    <property type="component" value="Unassembled WGS sequence"/>
</dbReference>
<proteinExistence type="predicted"/>
<protein>
    <submittedName>
        <fullName evidence="1">Uncharacterized protein</fullName>
    </submittedName>
</protein>
<dbReference type="EMBL" id="BMAW01039207">
    <property type="protein sequence ID" value="GFU54963.1"/>
    <property type="molecule type" value="Genomic_DNA"/>
</dbReference>
<evidence type="ECO:0000313" key="2">
    <source>
        <dbReference type="Proteomes" id="UP000887013"/>
    </source>
</evidence>
<keyword evidence="2" id="KW-1185">Reference proteome</keyword>
<comment type="caution">
    <text evidence="1">The sequence shown here is derived from an EMBL/GenBank/DDBJ whole genome shotgun (WGS) entry which is preliminary data.</text>
</comment>
<reference evidence="1" key="1">
    <citation type="submission" date="2020-08" db="EMBL/GenBank/DDBJ databases">
        <title>Multicomponent nature underlies the extraordinary mechanical properties of spider dragline silk.</title>
        <authorList>
            <person name="Kono N."/>
            <person name="Nakamura H."/>
            <person name="Mori M."/>
            <person name="Yoshida Y."/>
            <person name="Ohtoshi R."/>
            <person name="Malay A.D."/>
            <person name="Moran D.A.P."/>
            <person name="Tomita M."/>
            <person name="Numata K."/>
            <person name="Arakawa K."/>
        </authorList>
    </citation>
    <scope>NUCLEOTIDE SEQUENCE</scope>
</reference>
<dbReference type="AlphaFoldDB" id="A0A8X6R245"/>